<evidence type="ECO:0000256" key="1">
    <source>
        <dbReference type="SAM" id="Phobius"/>
    </source>
</evidence>
<dbReference type="OrthoDB" id="283083at2"/>
<dbReference type="STRING" id="280332.CQ12_31425"/>
<comment type="caution">
    <text evidence="2">The sequence shown here is derived from an EMBL/GenBank/DDBJ whole genome shotgun (WGS) entry which is preliminary data.</text>
</comment>
<gene>
    <name evidence="2" type="ORF">CQ12_31425</name>
</gene>
<accession>A0A0R3LUE4</accession>
<dbReference type="AlphaFoldDB" id="A0A0R3LUE4"/>
<proteinExistence type="predicted"/>
<evidence type="ECO:0000313" key="3">
    <source>
        <dbReference type="Proteomes" id="UP000050863"/>
    </source>
</evidence>
<feature type="transmembrane region" description="Helical" evidence="1">
    <location>
        <begin position="31"/>
        <end position="52"/>
    </location>
</feature>
<keyword evidence="1" id="KW-0812">Transmembrane</keyword>
<name>A0A0R3LUE4_9BRAD</name>
<evidence type="ECO:0008006" key="4">
    <source>
        <dbReference type="Google" id="ProtNLM"/>
    </source>
</evidence>
<reference evidence="2 3" key="1">
    <citation type="submission" date="2014-03" db="EMBL/GenBank/DDBJ databases">
        <title>Bradyrhizobium valentinum sp. nov., isolated from effective nodules of Lupinus mariae-josephae, a lupine endemic of basic-lime soils in Eastern Spain.</title>
        <authorList>
            <person name="Duran D."/>
            <person name="Rey L."/>
            <person name="Navarro A."/>
            <person name="Busquets A."/>
            <person name="Imperial J."/>
            <person name="Ruiz-Argueso T."/>
        </authorList>
    </citation>
    <scope>NUCLEOTIDE SEQUENCE [LARGE SCALE GENOMIC DNA]</scope>
    <source>
        <strain evidence="2 3">PAC68</strain>
    </source>
</reference>
<organism evidence="2 3">
    <name type="scientific">Bradyrhizobium jicamae</name>
    <dbReference type="NCBI Taxonomy" id="280332"/>
    <lineage>
        <taxon>Bacteria</taxon>
        <taxon>Pseudomonadati</taxon>
        <taxon>Pseudomonadota</taxon>
        <taxon>Alphaproteobacteria</taxon>
        <taxon>Hyphomicrobiales</taxon>
        <taxon>Nitrobacteraceae</taxon>
        <taxon>Bradyrhizobium</taxon>
    </lineage>
</organism>
<evidence type="ECO:0000313" key="2">
    <source>
        <dbReference type="EMBL" id="KRR09109.1"/>
    </source>
</evidence>
<protein>
    <recommendedName>
        <fullName evidence="4">DUF4381 domain-containing protein</fullName>
    </recommendedName>
</protein>
<keyword evidence="1" id="KW-1133">Transmembrane helix</keyword>
<dbReference type="Proteomes" id="UP000050863">
    <property type="component" value="Unassembled WGS sequence"/>
</dbReference>
<keyword evidence="3" id="KW-1185">Reference proteome</keyword>
<keyword evidence="1" id="KW-0472">Membrane</keyword>
<dbReference type="Pfam" id="PF14316">
    <property type="entry name" value="DUF4381"/>
    <property type="match status" value="1"/>
</dbReference>
<dbReference type="InterPro" id="IPR025489">
    <property type="entry name" value="DUF4381"/>
</dbReference>
<dbReference type="EMBL" id="LLXZ01000076">
    <property type="protein sequence ID" value="KRR09109.1"/>
    <property type="molecule type" value="Genomic_DNA"/>
</dbReference>
<dbReference type="RefSeq" id="WP_057835557.1">
    <property type="nucleotide sequence ID" value="NZ_LLXZ01000076.1"/>
</dbReference>
<sequence length="165" mass="18061">MAELQPAQADPVAGLIDIPLPPQVSLWPQTWTSRIAIVLLLSAAVAALWHFIHSWRVNRYRREALSELAGIGRRLDAGEAGSERLAELSMLVRRTALAAFPREAVAPLAGPAWLGFLDRSYGGQGFSEGAGRLLASAPYQRTPPDKDQLRALATLVRQWIRGHHA</sequence>